<feature type="disulfide bond" evidence="4">
    <location>
        <begin position="1432"/>
        <end position="1442"/>
    </location>
</feature>
<evidence type="ECO:0000256" key="4">
    <source>
        <dbReference type="PROSITE-ProRule" id="PRU00076"/>
    </source>
</evidence>
<dbReference type="Pfam" id="PF03815">
    <property type="entry name" value="LCCL"/>
    <property type="match status" value="1"/>
</dbReference>
<feature type="chain" id="PRO_5044812036" description="EGF-like domain-containing protein" evidence="8">
    <location>
        <begin position="18"/>
        <end position="2052"/>
    </location>
</feature>
<keyword evidence="1 8" id="KW-0732">Signal</keyword>
<dbReference type="Gene3D" id="2.170.130.20">
    <property type="entry name" value="LCCL-like domain"/>
    <property type="match status" value="1"/>
</dbReference>
<dbReference type="Proteomes" id="UP001530315">
    <property type="component" value="Unassembled WGS sequence"/>
</dbReference>
<feature type="transmembrane region" description="Helical" evidence="7">
    <location>
        <begin position="1995"/>
        <end position="2021"/>
    </location>
</feature>
<feature type="region of interest" description="Disordered" evidence="6">
    <location>
        <begin position="501"/>
        <end position="524"/>
    </location>
</feature>
<dbReference type="InterPro" id="IPR050969">
    <property type="entry name" value="Dev_Signal_Modulators"/>
</dbReference>
<evidence type="ECO:0000256" key="3">
    <source>
        <dbReference type="ARBA" id="ARBA00023157"/>
    </source>
</evidence>
<dbReference type="Gene3D" id="2.120.10.30">
    <property type="entry name" value="TolB, C-terminal domain"/>
    <property type="match status" value="3"/>
</dbReference>
<dbReference type="InterPro" id="IPR011042">
    <property type="entry name" value="6-blade_b-propeller_TolB-like"/>
</dbReference>
<dbReference type="PANTHER" id="PTHR14949:SF56">
    <property type="entry name" value="EGF-LIKE-DOMAIN, MULTIPLE 7"/>
    <property type="match status" value="1"/>
</dbReference>
<evidence type="ECO:0000256" key="5">
    <source>
        <dbReference type="PROSITE-ProRule" id="PRU00504"/>
    </source>
</evidence>
<evidence type="ECO:0000259" key="9">
    <source>
        <dbReference type="PROSITE" id="PS50026"/>
    </source>
</evidence>
<dbReference type="SUPFAM" id="SSF63829">
    <property type="entry name" value="Calcium-dependent phosphotriesterase"/>
    <property type="match status" value="1"/>
</dbReference>
<feature type="region of interest" description="Disordered" evidence="6">
    <location>
        <begin position="2029"/>
        <end position="2052"/>
    </location>
</feature>
<protein>
    <recommendedName>
        <fullName evidence="9">EGF-like domain-containing protein</fullName>
    </recommendedName>
</protein>
<keyword evidence="4" id="KW-0245">EGF-like domain</keyword>
<gene>
    <name evidence="10" type="ORF">ACHAW5_002680</name>
</gene>
<evidence type="ECO:0000256" key="6">
    <source>
        <dbReference type="SAM" id="MobiDB-lite"/>
    </source>
</evidence>
<feature type="disulfide bond" evidence="4">
    <location>
        <begin position="813"/>
        <end position="823"/>
    </location>
</feature>
<name>A0ABD3N9K7_9STRA</name>
<evidence type="ECO:0000313" key="11">
    <source>
        <dbReference type="Proteomes" id="UP001530315"/>
    </source>
</evidence>
<feature type="signal peptide" evidence="8">
    <location>
        <begin position="1"/>
        <end position="17"/>
    </location>
</feature>
<dbReference type="PROSITE" id="PS00022">
    <property type="entry name" value="EGF_1"/>
    <property type="match status" value="6"/>
</dbReference>
<keyword evidence="2" id="KW-0677">Repeat</keyword>
<evidence type="ECO:0000256" key="2">
    <source>
        <dbReference type="ARBA" id="ARBA00022737"/>
    </source>
</evidence>
<accession>A0ABD3N9K7</accession>
<organism evidence="10 11">
    <name type="scientific">Stephanodiscus triporus</name>
    <dbReference type="NCBI Taxonomy" id="2934178"/>
    <lineage>
        <taxon>Eukaryota</taxon>
        <taxon>Sar</taxon>
        <taxon>Stramenopiles</taxon>
        <taxon>Ochrophyta</taxon>
        <taxon>Bacillariophyta</taxon>
        <taxon>Coscinodiscophyceae</taxon>
        <taxon>Thalassiosirophycidae</taxon>
        <taxon>Stephanodiscales</taxon>
        <taxon>Stephanodiscaceae</taxon>
        <taxon>Stephanodiscus</taxon>
    </lineage>
</organism>
<evidence type="ECO:0000256" key="8">
    <source>
        <dbReference type="SAM" id="SignalP"/>
    </source>
</evidence>
<feature type="domain" description="EGF-like" evidence="9">
    <location>
        <begin position="936"/>
        <end position="968"/>
    </location>
</feature>
<dbReference type="InterPro" id="IPR004043">
    <property type="entry name" value="LCCL"/>
</dbReference>
<keyword evidence="11" id="KW-1185">Reference proteome</keyword>
<feature type="disulfide bond" evidence="4">
    <location>
        <begin position="1450"/>
        <end position="1459"/>
    </location>
</feature>
<dbReference type="PANTHER" id="PTHR14949">
    <property type="entry name" value="EGF-LIKE-DOMAIN, MULTIPLE 7, 8"/>
    <property type="match status" value="1"/>
</dbReference>
<evidence type="ECO:0000256" key="1">
    <source>
        <dbReference type="ARBA" id="ARBA00022729"/>
    </source>
</evidence>
<dbReference type="PROSITE" id="PS50026">
    <property type="entry name" value="EGF_3"/>
    <property type="match status" value="3"/>
</dbReference>
<dbReference type="EMBL" id="JALLAZ020001571">
    <property type="protein sequence ID" value="KAL3772705.1"/>
    <property type="molecule type" value="Genomic_DNA"/>
</dbReference>
<comment type="caution">
    <text evidence="10">The sequence shown here is derived from an EMBL/GenBank/DDBJ whole genome shotgun (WGS) entry which is preliminary data.</text>
</comment>
<dbReference type="SMART" id="SM00181">
    <property type="entry name" value="EGF"/>
    <property type="match status" value="10"/>
</dbReference>
<dbReference type="InterPro" id="IPR000742">
    <property type="entry name" value="EGF"/>
</dbReference>
<dbReference type="Gene3D" id="2.10.25.10">
    <property type="entry name" value="Laminin"/>
    <property type="match status" value="9"/>
</dbReference>
<dbReference type="PROSITE" id="PS51125">
    <property type="entry name" value="NHL"/>
    <property type="match status" value="1"/>
</dbReference>
<reference evidence="10 11" key="1">
    <citation type="submission" date="2024-10" db="EMBL/GenBank/DDBJ databases">
        <title>Updated reference genomes for cyclostephanoid diatoms.</title>
        <authorList>
            <person name="Roberts W.R."/>
            <person name="Alverson A.J."/>
        </authorList>
    </citation>
    <scope>NUCLEOTIDE SEQUENCE [LARGE SCALE GENOMIC DNA]</scope>
    <source>
        <strain evidence="10 11">AJA276-08</strain>
    </source>
</reference>
<keyword evidence="7" id="KW-0812">Transmembrane</keyword>
<feature type="domain" description="EGF-like" evidence="9">
    <location>
        <begin position="809"/>
        <end position="841"/>
    </location>
</feature>
<dbReference type="PROSITE" id="PS01186">
    <property type="entry name" value="EGF_2"/>
    <property type="match status" value="6"/>
</dbReference>
<dbReference type="SUPFAM" id="SSF69848">
    <property type="entry name" value="LCCL domain"/>
    <property type="match status" value="1"/>
</dbReference>
<feature type="disulfide bond" evidence="4">
    <location>
        <begin position="958"/>
        <end position="967"/>
    </location>
</feature>
<proteinExistence type="predicted"/>
<feature type="domain" description="EGF-like" evidence="9">
    <location>
        <begin position="1428"/>
        <end position="1460"/>
    </location>
</feature>
<dbReference type="InterPro" id="IPR036609">
    <property type="entry name" value="LCCL_sf"/>
</dbReference>
<comment type="caution">
    <text evidence="4">Lacks conserved residue(s) required for the propagation of feature annotation.</text>
</comment>
<dbReference type="FunFam" id="2.10.25.10:FF:000020">
    <property type="entry name" value="Latent-transforming growth factor beta-binding protein 1"/>
    <property type="match status" value="1"/>
</dbReference>
<evidence type="ECO:0000256" key="7">
    <source>
        <dbReference type="SAM" id="Phobius"/>
    </source>
</evidence>
<dbReference type="Pfam" id="PF01436">
    <property type="entry name" value="NHL"/>
    <property type="match status" value="1"/>
</dbReference>
<keyword evidence="7" id="KW-1133">Transmembrane helix</keyword>
<feature type="repeat" description="NHL" evidence="5">
    <location>
        <begin position="268"/>
        <end position="298"/>
    </location>
</feature>
<feature type="disulfide bond" evidence="4">
    <location>
        <begin position="940"/>
        <end position="950"/>
    </location>
</feature>
<keyword evidence="3 4" id="KW-1015">Disulfide bond</keyword>
<feature type="disulfide bond" evidence="4">
    <location>
        <begin position="831"/>
        <end position="840"/>
    </location>
</feature>
<evidence type="ECO:0000313" key="10">
    <source>
        <dbReference type="EMBL" id="KAL3772705.1"/>
    </source>
</evidence>
<keyword evidence="7" id="KW-0472">Membrane</keyword>
<sequence>MRFTARLFVVVFPTSWSMQITRPWTTKHWCESVIRPEWPFAYSKYSGQIEETKGRASTSVQDVRHECDARGVQSKCHICEDVACGPDENNNYRTCHFQLQGVSTRDMSVNIPTVSDVPWAVNGSHRYDFGGASTTHVCMYLSGIPPCQSSFGRDYSGCELRCWGHGDSMSGENSTAAYVTKMEGDELDGDWPNHRVDSLRGVNSTPWELPSPTMAWNYPKFSTGNDVPMNPNAGTQYAFNPQGFVFTMAGSRYGEQGFSDGVGYDARFRHPEGVAVDHDGYVYVADTGNHAIRMISPNGTVRTIAGTGSPGNEDGFAAEGAQFSSPTDIAVWRDWAWWPYANPIDPDSFLYKTGNGDVALFVADTANHRIRKIYGDVDIDPDSGEKIWSNVKVECFSGRCERNPEPGFADGKKDESRFDSPLGISVSNEGIVFVADTNNHVIRIIDQFGTVTTVDGTTSRSGGHFNYPSDVAFLHSGEDAIVVTDRHRIYKVNLSGSSVTKLAGGDTEGNRDGDGSESTLNNPTSITITGDGVAYVAESASCRIRRVSDVSKLAPHLTCRDSLSSIMRPNGCSSYNYPIDEYGLAATSVEGNIHYNYKSRHEFDIDLGQDFIGRSQKNCVGSPPISRLDKKPWNETTSSYPFNYNLVVDDSETHIREDPTDGTRISVQCTTDCSNTFNDLSFSTIPVIDSTNFYPEDTSICVAALNEGIFAESGHSFVVDVTVFSGHDISGARQFFSVSKASQDVRVETVSGAPSSLQGQTCGYRDSFPPQNSMFYHPSGLGAYVNRSLDDASFMLYIADRDNHVIRGMSAACSFICENDGRCVGPNKCECLHGWSGIDCTKPLCHNSCGKRELCVAPNTCDCIPGYHGEGCLAAKCAQQCINGRCFAPDVCTCDPGWFDSNCTTPVCEQTCGNGGNCTGPNTCTCPEDYTGEDCRAPVCDQNCLNGGYCVAPNTCQCPPGYSGYDCSMPVCHQGFFMPHEKLPQWMIEPTTKSHWLEYQPCNYTYWCNETHGFDCAQTDRYYSPATPHFGMEWRYKTGRKHRPEPCMMLELRNAAVSHFQYLSSMDNSSTSHYRYSPNLPYDWQSKERLPWNAFDGPEPHITQPYKYQLDRQIALASYTNSTQGAYMCANGGKCVAPDVCSCAKGWIGFDCRVPVCEQGYYESDLGAFVEGIKSDEDFLTFEPFLDARRPYDLDSSHDFSSNPDFTVWIEQFMNESNVNRTLFVVNGSRYLAANGSRLQGGYECSIRSVTRWEDYRSGSVFDHPNYYSRYMDKKVEADGLIYSNWKGMNFPPTHRKTERLVKYSDEYLQQTQLTPKRFTYTDVGYMRDGIWVVTGAKWVKGHCIVEFERHCDDDSDNSSVVYVQDTDKSYRPRVTYNDKRAHITGRWFASEDEVCVDHVVRGCFNNGTCVAPNTCECSSGWSGSDCSIPVCEQTCQHHGNCTHPNTCTCERGWSGDDCSVALCAQDCNHGLCVAPDTCKCDQWENEWRDGRVGGGVPIFQKPNGNPQMTGYTGYDCNTPICVQAESFRLNVDASSSSAMIVPLGGHGKDGTLECNNERCPEYDEMVTQNDGRSFQGGCGWDVLETGCCFQVNDGVAAHVCLRCEKLLVSANNATCAKGAPKEWNFNSSSKVPLAFRTNGEILQCGPSANSRVANNSSLIDATSTTSNMFLCNVRQWEQGDYIDDAGLHSEPGTGADFGLKSGRHTRVNYNNYQRSVNSNWVRGPEIPGEGIFECWNQGSCIAPDLCSCKDGYGGFDCATPLCRHKQATGDIVGCINGVCIAKDECQCTQQVSVLWEVHPEAERGLTGWTGSDCSMPMCMQGYYDPVCNASAAPGNEGCYRCANGGICVGPDLCVCAEGWAGYDCRTPVCKAEANALIRAQLMTSDEVKIRIFESDPCGMVGFNTLRHRGPRGVCSLPNQCICNCQGSYNDELCKKLGGKHCQTPFHDPLFRRRDVLAPNEVFGTRNCYSGYEGLVDGDDMFSSCHLIIYEPSFYARYTVAIITLSTLFGIFACLLLIKVASHYRSRRRRRVRPKPDVKNKKVGAFSYDKKK</sequence>
<dbReference type="InterPro" id="IPR001258">
    <property type="entry name" value="NHL_repeat"/>
</dbReference>